<dbReference type="Gene3D" id="3.30.1120.10">
    <property type="match status" value="1"/>
</dbReference>
<evidence type="ECO:0000259" key="2">
    <source>
        <dbReference type="Pfam" id="PF00884"/>
    </source>
</evidence>
<organism evidence="3">
    <name type="scientific">marine metagenome</name>
    <dbReference type="NCBI Taxonomy" id="408172"/>
    <lineage>
        <taxon>unclassified sequences</taxon>
        <taxon>metagenomes</taxon>
        <taxon>ecological metagenomes</taxon>
    </lineage>
</organism>
<evidence type="ECO:0000313" key="3">
    <source>
        <dbReference type="EMBL" id="SUZ75755.1"/>
    </source>
</evidence>
<dbReference type="CDD" id="cd16025">
    <property type="entry name" value="PAS_like"/>
    <property type="match status" value="1"/>
</dbReference>
<proteinExistence type="inferred from homology"/>
<feature type="domain" description="Sulfatase N-terminal" evidence="2">
    <location>
        <begin position="56"/>
        <end position="463"/>
    </location>
</feature>
<accession>A0A381Q8T5</accession>
<protein>
    <recommendedName>
        <fullName evidence="2">Sulfatase N-terminal domain-containing protein</fullName>
    </recommendedName>
</protein>
<sequence length="588" mass="65217">MKSRFMLGISTALSVPFLTSIIEGNMESRSKRNLPGVFFGCFVLLSTVQAQSVDRPNIVLILADDLGYTDISPFGSEIRTPNIAQLAAEGLSFTNYHTAANCAPARAMLLTGVDSHRNGVPNIPESIPPEQMAYDHYQGVLSDKVVTLASLLQTNGYHTYMTGKWHLGHTPSLLPSARGFDRTITMADTGADNWEQRTYLPIYDQANWYADGAPHTLPDDFYSSEYFIDKTIEFIASNKNSVQPFFTYIPFQAVHIPVQAPKEYSDKYAGVYDEGWTVMREKRRQAAIAAGVIPVATQAAVTPGTQDWDGMTGEQKRYDARRMEVYAGMVDAMDTHIGRLMSYLESIDEYDNTIFIFTSDNGAASSPLLDSNRNSPLNGWFERVGYRTDYETLGEKGSWVAIGPSNATIAASPLLYYKFHANEGGLRVPLVMSGPGITQRGELNDEFTFVTDLTPTILSLVGINDHEGSWNGETVEPIVGSNFADYLAGTTDQIHSPSEPIGYELGGSSVLFRGDYKIVINRFEQNETEWHLYNIKVDPGEVSDLKAEQPQLFEEMLADYEAWAQANNVLPMPEGYNRGRAIFRGGFN</sequence>
<dbReference type="GO" id="GO:0004065">
    <property type="term" value="F:arylsulfatase activity"/>
    <property type="evidence" value="ECO:0007669"/>
    <property type="project" value="TreeGrafter"/>
</dbReference>
<dbReference type="EMBL" id="UINC01001258">
    <property type="protein sequence ID" value="SUZ75755.1"/>
    <property type="molecule type" value="Genomic_DNA"/>
</dbReference>
<reference evidence="3" key="1">
    <citation type="submission" date="2018-05" db="EMBL/GenBank/DDBJ databases">
        <authorList>
            <person name="Lanie J.A."/>
            <person name="Ng W.-L."/>
            <person name="Kazmierczak K.M."/>
            <person name="Andrzejewski T.M."/>
            <person name="Davidsen T.M."/>
            <person name="Wayne K.J."/>
            <person name="Tettelin H."/>
            <person name="Glass J.I."/>
            <person name="Rusch D."/>
            <person name="Podicherti R."/>
            <person name="Tsui H.-C.T."/>
            <person name="Winkler M.E."/>
        </authorList>
    </citation>
    <scope>NUCLEOTIDE SEQUENCE</scope>
</reference>
<dbReference type="PANTHER" id="PTHR42693:SF33">
    <property type="entry name" value="ARYLSULFATASE"/>
    <property type="match status" value="1"/>
</dbReference>
<name>A0A381Q8T5_9ZZZZ</name>
<dbReference type="SUPFAM" id="SSF53649">
    <property type="entry name" value="Alkaline phosphatase-like"/>
    <property type="match status" value="1"/>
</dbReference>
<gene>
    <name evidence="3" type="ORF">METZ01_LOCUS28609</name>
</gene>
<dbReference type="InterPro" id="IPR017850">
    <property type="entry name" value="Alkaline_phosphatase_core_sf"/>
</dbReference>
<dbReference type="Pfam" id="PF00884">
    <property type="entry name" value="Sulfatase"/>
    <property type="match status" value="1"/>
</dbReference>
<comment type="similarity">
    <text evidence="1">Belongs to the sulfatase family.</text>
</comment>
<dbReference type="PANTHER" id="PTHR42693">
    <property type="entry name" value="ARYLSULFATASE FAMILY MEMBER"/>
    <property type="match status" value="1"/>
</dbReference>
<dbReference type="AlphaFoldDB" id="A0A381Q8T5"/>
<dbReference type="InterPro" id="IPR000917">
    <property type="entry name" value="Sulfatase_N"/>
</dbReference>
<dbReference type="Gene3D" id="3.40.720.10">
    <property type="entry name" value="Alkaline Phosphatase, subunit A"/>
    <property type="match status" value="1"/>
</dbReference>
<dbReference type="InterPro" id="IPR050738">
    <property type="entry name" value="Sulfatase"/>
</dbReference>
<evidence type="ECO:0000256" key="1">
    <source>
        <dbReference type="ARBA" id="ARBA00008779"/>
    </source>
</evidence>